<evidence type="ECO:0000256" key="4">
    <source>
        <dbReference type="ARBA" id="ARBA00022694"/>
    </source>
</evidence>
<dbReference type="EC" id="6.3.4.19" evidence="8"/>
<dbReference type="SUPFAM" id="SSF52402">
    <property type="entry name" value="Adenine nucleotide alpha hydrolases-like"/>
    <property type="match status" value="1"/>
</dbReference>
<dbReference type="Pfam" id="PF01171">
    <property type="entry name" value="ATP_bind_3"/>
    <property type="match status" value="1"/>
</dbReference>
<evidence type="ECO:0000256" key="5">
    <source>
        <dbReference type="ARBA" id="ARBA00022741"/>
    </source>
</evidence>
<evidence type="ECO:0000313" key="11">
    <source>
        <dbReference type="Proteomes" id="UP000743899"/>
    </source>
</evidence>
<evidence type="ECO:0000313" key="10">
    <source>
        <dbReference type="EMBL" id="NCU17731.1"/>
    </source>
</evidence>
<organism evidence="10 11">
    <name type="scientific">Pallidibacillus pasinlerensis</name>
    <dbReference type="NCBI Taxonomy" id="2703818"/>
    <lineage>
        <taxon>Bacteria</taxon>
        <taxon>Bacillati</taxon>
        <taxon>Bacillota</taxon>
        <taxon>Bacilli</taxon>
        <taxon>Bacillales</taxon>
        <taxon>Bacillaceae</taxon>
        <taxon>Pallidibacillus</taxon>
    </lineage>
</organism>
<dbReference type="SUPFAM" id="SSF56037">
    <property type="entry name" value="PheT/TilS domain"/>
    <property type="match status" value="1"/>
</dbReference>
<evidence type="ECO:0000256" key="2">
    <source>
        <dbReference type="ARBA" id="ARBA00022490"/>
    </source>
</evidence>
<sequence>MSDLEKKVKQFIDRHKLIQKGSSVLVGVSGGPDSLALLYFLNKHKEMYDITLTVAHVDHMLRGKQSFEELLYVKNICKDWDIPFEGVQVNVNEISKESSSSIEVIAREVRYDFFQSVMKKRNISTLALGHHGDDQIETILMRLTRGSELKAAAGIQVKRPFATGTIIRPFLCVTKSEIEDYIKMNNLIPVYDHTNEEDIYTRNRYRNHILPFLKSENKNVHIHFQQFSEQMLEDEFFLMDLAKKTYNKVVSKEKNGDLTLNLIEFRKAPFPLQRRCIQLILNYLYNGELPKDLTSIHIDSIFELIDKTKPSGQIDLPQNLKVYRSYDLCVFTFHVQTKKPYFLNWDKGKTLELPNGRQLFMKEGSVPDDIGQNIFILDENTEFPLYVRTRKNGDRIRIKGVGTKKIKSLFIDLKIPHNERDVWPIVTDQEDNILWVPGLRKSIYEASDFTTGEKVILQYK</sequence>
<keyword evidence="6 8" id="KW-0067">ATP-binding</keyword>
<keyword evidence="11" id="KW-1185">Reference proteome</keyword>
<proteinExistence type="inferred from homology"/>
<evidence type="ECO:0000256" key="6">
    <source>
        <dbReference type="ARBA" id="ARBA00022840"/>
    </source>
</evidence>
<gene>
    <name evidence="8 10" type="primary">tilS</name>
    <name evidence="10" type="ORF">GW534_08175</name>
</gene>
<accession>A0ABX0A2S4</accession>
<dbReference type="Proteomes" id="UP000743899">
    <property type="component" value="Unassembled WGS sequence"/>
</dbReference>
<dbReference type="InterPro" id="IPR012094">
    <property type="entry name" value="tRNA_Ile_lys_synt"/>
</dbReference>
<comment type="subcellular location">
    <subcellularLocation>
        <location evidence="1 8">Cytoplasm</location>
    </subcellularLocation>
</comment>
<dbReference type="NCBIfam" id="TIGR02433">
    <property type="entry name" value="lysidine_TilS_C"/>
    <property type="match status" value="1"/>
</dbReference>
<dbReference type="NCBIfam" id="TIGR02432">
    <property type="entry name" value="lysidine_TilS_N"/>
    <property type="match status" value="1"/>
</dbReference>
<dbReference type="InterPro" id="IPR012796">
    <property type="entry name" value="Lysidine-tRNA-synth_C"/>
</dbReference>
<name>A0ABX0A2S4_9BACI</name>
<dbReference type="Pfam" id="PF09179">
    <property type="entry name" value="TilS"/>
    <property type="match status" value="1"/>
</dbReference>
<dbReference type="InterPro" id="IPR014729">
    <property type="entry name" value="Rossmann-like_a/b/a_fold"/>
</dbReference>
<dbReference type="HAMAP" id="MF_01161">
    <property type="entry name" value="tRNA_Ile_lys_synt"/>
    <property type="match status" value="1"/>
</dbReference>
<comment type="caution">
    <text evidence="10">The sequence shown here is derived from an EMBL/GenBank/DDBJ whole genome shotgun (WGS) entry which is preliminary data.</text>
</comment>
<comment type="catalytic activity">
    <reaction evidence="7 8">
        <text>cytidine(34) in tRNA(Ile2) + L-lysine + ATP = lysidine(34) in tRNA(Ile2) + AMP + diphosphate + H(+)</text>
        <dbReference type="Rhea" id="RHEA:43744"/>
        <dbReference type="Rhea" id="RHEA-COMP:10625"/>
        <dbReference type="Rhea" id="RHEA-COMP:10670"/>
        <dbReference type="ChEBI" id="CHEBI:15378"/>
        <dbReference type="ChEBI" id="CHEBI:30616"/>
        <dbReference type="ChEBI" id="CHEBI:32551"/>
        <dbReference type="ChEBI" id="CHEBI:33019"/>
        <dbReference type="ChEBI" id="CHEBI:82748"/>
        <dbReference type="ChEBI" id="CHEBI:83665"/>
        <dbReference type="ChEBI" id="CHEBI:456215"/>
        <dbReference type="EC" id="6.3.4.19"/>
    </reaction>
</comment>
<dbReference type="SUPFAM" id="SSF82829">
    <property type="entry name" value="MesJ substrate recognition domain-like"/>
    <property type="match status" value="1"/>
</dbReference>
<dbReference type="PANTHER" id="PTHR43033">
    <property type="entry name" value="TRNA(ILE)-LYSIDINE SYNTHASE-RELATED"/>
    <property type="match status" value="1"/>
</dbReference>
<evidence type="ECO:0000256" key="1">
    <source>
        <dbReference type="ARBA" id="ARBA00004496"/>
    </source>
</evidence>
<dbReference type="InterPro" id="IPR012795">
    <property type="entry name" value="tRNA_Ile_lys_synt_N"/>
</dbReference>
<protein>
    <recommendedName>
        <fullName evidence="8">tRNA(Ile)-lysidine synthase</fullName>
        <ecNumber evidence="8">6.3.4.19</ecNumber>
    </recommendedName>
    <alternativeName>
        <fullName evidence="8">tRNA(Ile)-2-lysyl-cytidine synthase</fullName>
    </alternativeName>
    <alternativeName>
        <fullName evidence="8">tRNA(Ile)-lysidine synthetase</fullName>
    </alternativeName>
</protein>
<dbReference type="SMART" id="SM00977">
    <property type="entry name" value="TilS_C"/>
    <property type="match status" value="1"/>
</dbReference>
<dbReference type="Gene3D" id="3.40.50.620">
    <property type="entry name" value="HUPs"/>
    <property type="match status" value="1"/>
</dbReference>
<feature type="binding site" evidence="8">
    <location>
        <begin position="29"/>
        <end position="34"/>
    </location>
    <ligand>
        <name>ATP</name>
        <dbReference type="ChEBI" id="CHEBI:30616"/>
    </ligand>
</feature>
<keyword evidence="2 8" id="KW-0963">Cytoplasm</keyword>
<dbReference type="GO" id="GO:0032267">
    <property type="term" value="F:tRNA(Ile)-lysidine synthase activity"/>
    <property type="evidence" value="ECO:0007669"/>
    <property type="project" value="UniProtKB-EC"/>
</dbReference>
<reference evidence="10 11" key="1">
    <citation type="submission" date="2020-01" db="EMBL/GenBank/DDBJ databases">
        <title>A novel Bacillus sp. from Pasinler.</title>
        <authorList>
            <person name="Adiguzel A."/>
            <person name="Ay H."/>
            <person name="Baltaci M.O."/>
        </authorList>
    </citation>
    <scope>NUCLEOTIDE SEQUENCE [LARGE SCALE GENOMIC DNA]</scope>
    <source>
        <strain evidence="10 11">P1</strain>
    </source>
</reference>
<dbReference type="InterPro" id="IPR011063">
    <property type="entry name" value="TilS/TtcA_N"/>
</dbReference>
<comment type="similarity">
    <text evidence="8">Belongs to the tRNA(Ile)-lysidine synthase family.</text>
</comment>
<dbReference type="Gene3D" id="3.30.465.60">
    <property type="match status" value="1"/>
</dbReference>
<keyword evidence="4 8" id="KW-0819">tRNA processing</keyword>
<dbReference type="PANTHER" id="PTHR43033:SF1">
    <property type="entry name" value="TRNA(ILE)-LYSIDINE SYNTHASE-RELATED"/>
    <property type="match status" value="1"/>
</dbReference>
<dbReference type="Pfam" id="PF11734">
    <property type="entry name" value="TilS_C"/>
    <property type="match status" value="1"/>
</dbReference>
<keyword evidence="3 8" id="KW-0436">Ligase</keyword>
<dbReference type="RefSeq" id="WP_161920562.1">
    <property type="nucleotide sequence ID" value="NZ_JAACYS010000032.1"/>
</dbReference>
<dbReference type="CDD" id="cd01992">
    <property type="entry name" value="TilS_N"/>
    <property type="match status" value="1"/>
</dbReference>
<keyword evidence="5 8" id="KW-0547">Nucleotide-binding</keyword>
<comment type="function">
    <text evidence="8">Ligates lysine onto the cytidine present at position 34 of the AUA codon-specific tRNA(Ile) that contains the anticodon CAU, in an ATP-dependent manner. Cytidine is converted to lysidine, thus changing the amino acid specificity of the tRNA from methionine to isoleucine.</text>
</comment>
<dbReference type="EMBL" id="JAACYS010000032">
    <property type="protein sequence ID" value="NCU17731.1"/>
    <property type="molecule type" value="Genomic_DNA"/>
</dbReference>
<evidence type="ECO:0000256" key="7">
    <source>
        <dbReference type="ARBA" id="ARBA00048539"/>
    </source>
</evidence>
<comment type="domain">
    <text evidence="8">The N-terminal region contains the highly conserved SGGXDS motif, predicted to be a P-loop motif involved in ATP binding.</text>
</comment>
<feature type="domain" description="Lysidine-tRNA(Ile) synthetase C-terminal" evidence="9">
    <location>
        <begin position="385"/>
        <end position="457"/>
    </location>
</feature>
<evidence type="ECO:0000256" key="3">
    <source>
        <dbReference type="ARBA" id="ARBA00022598"/>
    </source>
</evidence>
<dbReference type="InterPro" id="IPR015262">
    <property type="entry name" value="tRNA_Ile_lys_synt_subst-bd"/>
</dbReference>
<evidence type="ECO:0000259" key="9">
    <source>
        <dbReference type="SMART" id="SM00977"/>
    </source>
</evidence>
<evidence type="ECO:0000256" key="8">
    <source>
        <dbReference type="HAMAP-Rule" id="MF_01161"/>
    </source>
</evidence>